<dbReference type="Proteomes" id="UP000499080">
    <property type="component" value="Unassembled WGS sequence"/>
</dbReference>
<gene>
    <name evidence="1" type="ORF">AVEN_156471-2_1</name>
</gene>
<evidence type="ECO:0000313" key="2">
    <source>
        <dbReference type="Proteomes" id="UP000499080"/>
    </source>
</evidence>
<proteinExistence type="predicted"/>
<name>A0A4Y2PNJ3_ARAVE</name>
<accession>A0A4Y2PNJ3</accession>
<evidence type="ECO:0000313" key="1">
    <source>
        <dbReference type="EMBL" id="GBN51817.1"/>
    </source>
</evidence>
<protein>
    <submittedName>
        <fullName evidence="1">Uncharacterized protein</fullName>
    </submittedName>
</protein>
<organism evidence="1 2">
    <name type="scientific">Araneus ventricosus</name>
    <name type="common">Orbweaver spider</name>
    <name type="synonym">Epeira ventricosa</name>
    <dbReference type="NCBI Taxonomy" id="182803"/>
    <lineage>
        <taxon>Eukaryota</taxon>
        <taxon>Metazoa</taxon>
        <taxon>Ecdysozoa</taxon>
        <taxon>Arthropoda</taxon>
        <taxon>Chelicerata</taxon>
        <taxon>Arachnida</taxon>
        <taxon>Araneae</taxon>
        <taxon>Araneomorphae</taxon>
        <taxon>Entelegynae</taxon>
        <taxon>Araneoidea</taxon>
        <taxon>Araneidae</taxon>
        <taxon>Araneus</taxon>
    </lineage>
</organism>
<sequence length="70" mass="7632">LLNAFLTFADPTNWKHVTSLDSKAHPAHFEPLGSQAKAASNPWKAPTPYCGTTNACDSRKEPPPIEETLL</sequence>
<dbReference type="EMBL" id="BGPR01133696">
    <property type="protein sequence ID" value="GBN51817.1"/>
    <property type="molecule type" value="Genomic_DNA"/>
</dbReference>
<keyword evidence="2" id="KW-1185">Reference proteome</keyword>
<dbReference type="AlphaFoldDB" id="A0A4Y2PNJ3"/>
<comment type="caution">
    <text evidence="1">The sequence shown here is derived from an EMBL/GenBank/DDBJ whole genome shotgun (WGS) entry which is preliminary data.</text>
</comment>
<reference evidence="1 2" key="1">
    <citation type="journal article" date="2019" name="Sci. Rep.">
        <title>Orb-weaving spider Araneus ventricosus genome elucidates the spidroin gene catalogue.</title>
        <authorList>
            <person name="Kono N."/>
            <person name="Nakamura H."/>
            <person name="Ohtoshi R."/>
            <person name="Moran D.A.P."/>
            <person name="Shinohara A."/>
            <person name="Yoshida Y."/>
            <person name="Fujiwara M."/>
            <person name="Mori M."/>
            <person name="Tomita M."/>
            <person name="Arakawa K."/>
        </authorList>
    </citation>
    <scope>NUCLEOTIDE SEQUENCE [LARGE SCALE GENOMIC DNA]</scope>
</reference>
<feature type="non-terminal residue" evidence="1">
    <location>
        <position position="1"/>
    </location>
</feature>